<name>A0A8X6UW01_NEPPI</name>
<dbReference type="AlphaFoldDB" id="A0A8X6UW01"/>
<gene>
    <name evidence="1" type="ORF">NPIL_648011</name>
</gene>
<protein>
    <submittedName>
        <fullName evidence="1">Uncharacterized protein</fullName>
    </submittedName>
</protein>
<dbReference type="OrthoDB" id="10523575at2759"/>
<reference evidence="1" key="1">
    <citation type="submission" date="2020-08" db="EMBL/GenBank/DDBJ databases">
        <title>Multicomponent nature underlies the extraordinary mechanical properties of spider dragline silk.</title>
        <authorList>
            <person name="Kono N."/>
            <person name="Nakamura H."/>
            <person name="Mori M."/>
            <person name="Yoshida Y."/>
            <person name="Ohtoshi R."/>
            <person name="Malay A.D."/>
            <person name="Moran D.A.P."/>
            <person name="Tomita M."/>
            <person name="Numata K."/>
            <person name="Arakawa K."/>
        </authorList>
    </citation>
    <scope>NUCLEOTIDE SEQUENCE</scope>
</reference>
<evidence type="ECO:0000313" key="2">
    <source>
        <dbReference type="Proteomes" id="UP000887013"/>
    </source>
</evidence>
<dbReference type="Proteomes" id="UP000887013">
    <property type="component" value="Unassembled WGS sequence"/>
</dbReference>
<sequence>MLRHFHDHIWSTTEAERARSAGDVTSADIRDGERIMAVCQDEVPNGLSSFFSSLSVVLFGAYCVSEGCCVFSCNFMPCGCRCNGAIFTLEFGVGCVEGWKDTCTAQGSCWARGAPGSFVPSAWDFDK</sequence>
<dbReference type="EMBL" id="BMAW01040865">
    <property type="protein sequence ID" value="GFU61286.1"/>
    <property type="molecule type" value="Genomic_DNA"/>
</dbReference>
<organism evidence="1 2">
    <name type="scientific">Nephila pilipes</name>
    <name type="common">Giant wood spider</name>
    <name type="synonym">Nephila maculata</name>
    <dbReference type="NCBI Taxonomy" id="299642"/>
    <lineage>
        <taxon>Eukaryota</taxon>
        <taxon>Metazoa</taxon>
        <taxon>Ecdysozoa</taxon>
        <taxon>Arthropoda</taxon>
        <taxon>Chelicerata</taxon>
        <taxon>Arachnida</taxon>
        <taxon>Araneae</taxon>
        <taxon>Araneomorphae</taxon>
        <taxon>Entelegynae</taxon>
        <taxon>Araneoidea</taxon>
        <taxon>Nephilidae</taxon>
        <taxon>Nephila</taxon>
    </lineage>
</organism>
<accession>A0A8X6UW01</accession>
<comment type="caution">
    <text evidence="1">The sequence shown here is derived from an EMBL/GenBank/DDBJ whole genome shotgun (WGS) entry which is preliminary data.</text>
</comment>
<evidence type="ECO:0000313" key="1">
    <source>
        <dbReference type="EMBL" id="GFU61286.1"/>
    </source>
</evidence>
<proteinExistence type="predicted"/>
<keyword evidence="2" id="KW-1185">Reference proteome</keyword>